<comment type="caution">
    <text evidence="1">The sequence shown here is derived from an EMBL/GenBank/DDBJ whole genome shotgun (WGS) entry which is preliminary data.</text>
</comment>
<name>A0A836CI74_9STRA</name>
<dbReference type="OrthoDB" id="206616at2759"/>
<evidence type="ECO:0000313" key="2">
    <source>
        <dbReference type="Proteomes" id="UP000664859"/>
    </source>
</evidence>
<evidence type="ECO:0000313" key="1">
    <source>
        <dbReference type="EMBL" id="KAG5186474.1"/>
    </source>
</evidence>
<reference evidence="1" key="1">
    <citation type="submission" date="2021-02" db="EMBL/GenBank/DDBJ databases">
        <title>First Annotated Genome of the Yellow-green Alga Tribonema minus.</title>
        <authorList>
            <person name="Mahan K.M."/>
        </authorList>
    </citation>
    <scope>NUCLEOTIDE SEQUENCE</scope>
    <source>
        <strain evidence="1">UTEX B ZZ1240</strain>
    </source>
</reference>
<evidence type="ECO:0008006" key="3">
    <source>
        <dbReference type="Google" id="ProtNLM"/>
    </source>
</evidence>
<accession>A0A836CI74</accession>
<organism evidence="1 2">
    <name type="scientific">Tribonema minus</name>
    <dbReference type="NCBI Taxonomy" id="303371"/>
    <lineage>
        <taxon>Eukaryota</taxon>
        <taxon>Sar</taxon>
        <taxon>Stramenopiles</taxon>
        <taxon>Ochrophyta</taxon>
        <taxon>PX clade</taxon>
        <taxon>Xanthophyceae</taxon>
        <taxon>Tribonematales</taxon>
        <taxon>Tribonemataceae</taxon>
        <taxon>Tribonema</taxon>
    </lineage>
</organism>
<protein>
    <recommendedName>
        <fullName evidence="3">Class I SAM-dependent methyltransferase</fullName>
    </recommendedName>
</protein>
<dbReference type="Gene3D" id="3.40.50.150">
    <property type="entry name" value="Vaccinia Virus protein VP39"/>
    <property type="match status" value="1"/>
</dbReference>
<dbReference type="AlphaFoldDB" id="A0A836CI74"/>
<sequence length="206" mass="23264">LISHVKNSILAAYINKSKLTEDVLSMPGMSGSKTRHLYNNMCSLPGARYLEIGTFKGSSFVSAMFGNDGCTGFCVDNWSEFGGRDDFFRNAERYVPNASMIVHDKDCWSISKKDVPVPINVFLYDGAHNYEDQKRAITYFKQFFDKRVVIMVDDWACDWVHVKRGTMDGIKEAGLKVLYSHEIGLVNTESYHSPGNTFWNGVGIFV</sequence>
<feature type="non-terminal residue" evidence="1">
    <location>
        <position position="206"/>
    </location>
</feature>
<dbReference type="InterPro" id="IPR029063">
    <property type="entry name" value="SAM-dependent_MTases_sf"/>
</dbReference>
<gene>
    <name evidence="1" type="ORF">JKP88DRAFT_152958</name>
</gene>
<dbReference type="EMBL" id="JAFCMP010000112">
    <property type="protein sequence ID" value="KAG5186474.1"/>
    <property type="molecule type" value="Genomic_DNA"/>
</dbReference>
<dbReference type="Pfam" id="PF13578">
    <property type="entry name" value="Methyltransf_24"/>
    <property type="match status" value="1"/>
</dbReference>
<keyword evidence="2" id="KW-1185">Reference proteome</keyword>
<proteinExistence type="predicted"/>
<feature type="non-terminal residue" evidence="1">
    <location>
        <position position="1"/>
    </location>
</feature>
<dbReference type="Proteomes" id="UP000664859">
    <property type="component" value="Unassembled WGS sequence"/>
</dbReference>